<keyword evidence="3" id="KW-1185">Reference proteome</keyword>
<dbReference type="InterPro" id="IPR001509">
    <property type="entry name" value="Epimerase_deHydtase"/>
</dbReference>
<dbReference type="SUPFAM" id="SSF51735">
    <property type="entry name" value="NAD(P)-binding Rossmann-fold domains"/>
    <property type="match status" value="1"/>
</dbReference>
<dbReference type="EMBL" id="PPCN01000001">
    <property type="protein sequence ID" value="POF34356.1"/>
    <property type="molecule type" value="Genomic_DNA"/>
</dbReference>
<gene>
    <name evidence="2" type="ORF">CLV41_101810</name>
</gene>
<proteinExistence type="predicted"/>
<dbReference type="InterPro" id="IPR036291">
    <property type="entry name" value="NAD(P)-bd_dom_sf"/>
</dbReference>
<dbReference type="Proteomes" id="UP000236959">
    <property type="component" value="Unassembled WGS sequence"/>
</dbReference>
<protein>
    <submittedName>
        <fullName evidence="2">Nucleoside-diphosphate-sugar epimerase</fullName>
    </submittedName>
</protein>
<dbReference type="InterPro" id="IPR050177">
    <property type="entry name" value="Lipid_A_modif_metabolic_enz"/>
</dbReference>
<evidence type="ECO:0000313" key="2">
    <source>
        <dbReference type="EMBL" id="POF34356.1"/>
    </source>
</evidence>
<evidence type="ECO:0000313" key="3">
    <source>
        <dbReference type="Proteomes" id="UP000236959"/>
    </source>
</evidence>
<dbReference type="PANTHER" id="PTHR43245:SF23">
    <property type="entry name" value="NAD(P)-BINDING DOMAIN-CONTAINING PROTEIN"/>
    <property type="match status" value="1"/>
</dbReference>
<organism evidence="2 3">
    <name type="scientific">Roseibium marinum</name>
    <dbReference type="NCBI Taxonomy" id="281252"/>
    <lineage>
        <taxon>Bacteria</taxon>
        <taxon>Pseudomonadati</taxon>
        <taxon>Pseudomonadota</taxon>
        <taxon>Alphaproteobacteria</taxon>
        <taxon>Hyphomicrobiales</taxon>
        <taxon>Stappiaceae</taxon>
        <taxon>Roseibium</taxon>
    </lineage>
</organism>
<comment type="caution">
    <text evidence="2">The sequence shown here is derived from an EMBL/GenBank/DDBJ whole genome shotgun (WGS) entry which is preliminary data.</text>
</comment>
<dbReference type="Gene3D" id="3.40.50.720">
    <property type="entry name" value="NAD(P)-binding Rossmann-like Domain"/>
    <property type="match status" value="1"/>
</dbReference>
<feature type="domain" description="NAD-dependent epimerase/dehydratase" evidence="1">
    <location>
        <begin position="3"/>
        <end position="229"/>
    </location>
</feature>
<evidence type="ECO:0000259" key="1">
    <source>
        <dbReference type="Pfam" id="PF01370"/>
    </source>
</evidence>
<accession>A0A2S3V344</accession>
<reference evidence="2 3" key="1">
    <citation type="submission" date="2018-01" db="EMBL/GenBank/DDBJ databases">
        <title>Genomic Encyclopedia of Archaeal and Bacterial Type Strains, Phase II (KMG-II): from individual species to whole genera.</title>
        <authorList>
            <person name="Goeker M."/>
        </authorList>
    </citation>
    <scope>NUCLEOTIDE SEQUENCE [LARGE SCALE GENOMIC DNA]</scope>
    <source>
        <strain evidence="2 3">DSM 17023</strain>
    </source>
</reference>
<name>A0A2S3V344_9HYPH</name>
<dbReference type="RefSeq" id="WP_103220945.1">
    <property type="nucleotide sequence ID" value="NZ_PPCN01000001.1"/>
</dbReference>
<sequence length="316" mass="34932">MKILVTGACGYKGTVLTPMLLEAGYEVRAVDTQWFGNFLPQHPALEVVQADVRDSDAIDLDGIDAIIHLASIANDPCGDLNPKLTWEVSALATMQLADRARRLGIEHFIYASSGSVYGVKEEDQVTEDLTLEPISEYNKTKMVAERVLLSYADDMLVQIVRPATVCGLSPRMRLDVSVNLLTMQALTNKRITVFGGNQVRPNIHMQDICRVYLYMLEQGSKIQGVFNAGFENISIMSIAEMAAKRIGAEIVVTESNDPRSYRVNSDKLLATGFKPIKSVDDAIAEIIEAHDSGALKDEDRFHNLRWMQKTVLANAA</sequence>
<dbReference type="PANTHER" id="PTHR43245">
    <property type="entry name" value="BIFUNCTIONAL POLYMYXIN RESISTANCE PROTEIN ARNA"/>
    <property type="match status" value="1"/>
</dbReference>
<dbReference type="AlphaFoldDB" id="A0A2S3V344"/>
<dbReference type="OrthoDB" id="9795501at2"/>
<dbReference type="Pfam" id="PF01370">
    <property type="entry name" value="Epimerase"/>
    <property type="match status" value="1"/>
</dbReference>
<dbReference type="CDD" id="cd08946">
    <property type="entry name" value="SDR_e"/>
    <property type="match status" value="1"/>
</dbReference>